<organism evidence="1 2">
    <name type="scientific">Nocardiopsis changdeensis</name>
    <dbReference type="NCBI Taxonomy" id="2831969"/>
    <lineage>
        <taxon>Bacteria</taxon>
        <taxon>Bacillati</taxon>
        <taxon>Actinomycetota</taxon>
        <taxon>Actinomycetes</taxon>
        <taxon>Streptosporangiales</taxon>
        <taxon>Nocardiopsidaceae</taxon>
        <taxon>Nocardiopsis</taxon>
    </lineage>
</organism>
<accession>A0ABX8BQ99</accession>
<sequence length="95" mass="10027">MTDTTVTVTVRIRLTVRDGHAETPHPTQEHGGLSPVPAGCCVLLDVGDAHRITQRTARTLAGALRAAHHIDVIGTHAPTIKGIRAAIARALEGTR</sequence>
<dbReference type="RefSeq" id="WP_220564212.1">
    <property type="nucleotide sequence ID" value="NZ_CP074133.1"/>
</dbReference>
<protein>
    <recommendedName>
        <fullName evidence="3">STAS domain-containing protein</fullName>
    </recommendedName>
</protein>
<dbReference type="EMBL" id="CP074133">
    <property type="protein sequence ID" value="QUX23001.1"/>
    <property type="molecule type" value="Genomic_DNA"/>
</dbReference>
<name>A0ABX8BQ99_9ACTN</name>
<gene>
    <name evidence="1" type="ORF">KGD84_00890</name>
</gene>
<evidence type="ECO:0000313" key="2">
    <source>
        <dbReference type="Proteomes" id="UP000676079"/>
    </source>
</evidence>
<reference evidence="1 2" key="1">
    <citation type="submission" date="2021-05" db="EMBL/GenBank/DDBJ databases">
        <title>Direct Submission.</title>
        <authorList>
            <person name="Li K."/>
            <person name="Gao J."/>
        </authorList>
    </citation>
    <scope>NUCLEOTIDE SEQUENCE [LARGE SCALE GENOMIC DNA]</scope>
    <source>
        <strain evidence="1 2">Mg02</strain>
    </source>
</reference>
<evidence type="ECO:0008006" key="3">
    <source>
        <dbReference type="Google" id="ProtNLM"/>
    </source>
</evidence>
<proteinExistence type="predicted"/>
<dbReference type="Proteomes" id="UP000676079">
    <property type="component" value="Chromosome"/>
</dbReference>
<evidence type="ECO:0000313" key="1">
    <source>
        <dbReference type="EMBL" id="QUX23001.1"/>
    </source>
</evidence>
<keyword evidence="2" id="KW-1185">Reference proteome</keyword>